<dbReference type="KEGG" id="vg:18500990"/>
<dbReference type="GeneID" id="18500990"/>
<feature type="region of interest" description="Disordered" evidence="1">
    <location>
        <begin position="30"/>
        <end position="66"/>
    </location>
</feature>
<dbReference type="RefSeq" id="YP_009010144.1">
    <property type="nucleotide sequence ID" value="NC_023610.1"/>
</dbReference>
<keyword evidence="3" id="KW-1185">Reference proteome</keyword>
<dbReference type="Proteomes" id="UP000204235">
    <property type="component" value="Segment"/>
</dbReference>
<accession>W8D0H3</accession>
<reference evidence="2 3" key="1">
    <citation type="journal article" date="2014" name="FEMS Microbiol. Lett.">
        <title>The genome of the Erwinia amylovora phage PhiEaH1 reveals greater diversity and broadens the applicability of phages for the treatment of fire blight.</title>
        <authorList>
            <person name="Meczker K."/>
            <person name="Domotor D."/>
            <person name="Vass J."/>
            <person name="Rakhely G."/>
            <person name="Schneider G."/>
            <person name="Kovacs T."/>
        </authorList>
    </citation>
    <scope>NUCLEOTIDE SEQUENCE [LARGE SCALE GENOMIC DNA]</scope>
</reference>
<evidence type="ECO:0000313" key="2">
    <source>
        <dbReference type="EMBL" id="AGX01813.1"/>
    </source>
</evidence>
<sequence length="66" mass="7747">MSMSEVIELISAIEEKQSKEEKMSFVWLGKKDKMPQNSRRHYQTNPDGTFAYPVPDRKKGHRKHGK</sequence>
<proteinExistence type="predicted"/>
<name>W8D0H3_9CAUD</name>
<organism evidence="2 3">
    <name type="scientific">Erwinia phage PhiEaH1</name>
    <dbReference type="NCBI Taxonomy" id="1401669"/>
    <lineage>
        <taxon>Viruses</taxon>
        <taxon>Duplodnaviria</taxon>
        <taxon>Heunggongvirae</taxon>
        <taxon>Uroviricota</taxon>
        <taxon>Caudoviricetes</taxon>
        <taxon>Chimalliviridae</taxon>
        <taxon>Iapetusvirus</taxon>
        <taxon>Iapetusvirus EaH1</taxon>
    </lineage>
</organism>
<protein>
    <submittedName>
        <fullName evidence="2">Uncharacterized protein</fullName>
    </submittedName>
</protein>
<evidence type="ECO:0000313" key="3">
    <source>
        <dbReference type="Proteomes" id="UP000204235"/>
    </source>
</evidence>
<dbReference type="EMBL" id="KF623294">
    <property type="protein sequence ID" value="AGX01813.1"/>
    <property type="molecule type" value="Genomic_DNA"/>
</dbReference>
<evidence type="ECO:0000256" key="1">
    <source>
        <dbReference type="SAM" id="MobiDB-lite"/>
    </source>
</evidence>